<dbReference type="InterPro" id="IPR043424">
    <property type="entry name" value="BLT-like"/>
</dbReference>
<proteinExistence type="predicted"/>
<dbReference type="PANTHER" id="PTHR31071">
    <property type="entry name" value="GB|AAF24581.1"/>
    <property type="match status" value="1"/>
</dbReference>
<keyword evidence="4" id="KW-1185">Reference proteome</keyword>
<evidence type="ECO:0000313" key="3">
    <source>
        <dbReference type="EMBL" id="CAL1403843.1"/>
    </source>
</evidence>
<keyword evidence="1" id="KW-0175">Coiled coil</keyword>
<name>A0AAV2G1S5_9ROSI</name>
<feature type="coiled-coil region" evidence="1">
    <location>
        <begin position="290"/>
        <end position="423"/>
    </location>
</feature>
<gene>
    <name evidence="3" type="ORF">LTRI10_LOCUS43747</name>
</gene>
<dbReference type="AlphaFoldDB" id="A0AAV2G1S5"/>
<evidence type="ECO:0000313" key="4">
    <source>
        <dbReference type="Proteomes" id="UP001497516"/>
    </source>
</evidence>
<dbReference type="Proteomes" id="UP001497516">
    <property type="component" value="Chromosome 7"/>
</dbReference>
<organism evidence="3 4">
    <name type="scientific">Linum trigynum</name>
    <dbReference type="NCBI Taxonomy" id="586398"/>
    <lineage>
        <taxon>Eukaryota</taxon>
        <taxon>Viridiplantae</taxon>
        <taxon>Streptophyta</taxon>
        <taxon>Embryophyta</taxon>
        <taxon>Tracheophyta</taxon>
        <taxon>Spermatophyta</taxon>
        <taxon>Magnoliopsida</taxon>
        <taxon>eudicotyledons</taxon>
        <taxon>Gunneridae</taxon>
        <taxon>Pentapetalae</taxon>
        <taxon>rosids</taxon>
        <taxon>fabids</taxon>
        <taxon>Malpighiales</taxon>
        <taxon>Linaceae</taxon>
        <taxon>Linum</taxon>
    </lineage>
</organism>
<feature type="compositionally biased region" description="Basic residues" evidence="2">
    <location>
        <begin position="148"/>
        <end position="159"/>
    </location>
</feature>
<sequence length="648" mass="72725">MEESKIRKRGNSSSPSSSLVHRYRFKRAILVGKRVGSSSTPVPIWMMAAAAKSPNSAMAAPESANFPSQNGGGGGREASVSARRLAASLWEINKVHSPAEALEDSDTVPDQKELRRNRDREKNSELPRFSDPASYGASFPESTDGRRNGHRRRTSSMVTTKKKLLLTDYSHGEFDSTNNANLMEGKAQMECVIGIKTRLKDVSKGLLTSKELLKVMNRLWGLDEQNSPGISLVSALRAELDRARNQVNHLIKDQKSSRHEIIHLINRFEEEKASWRSKERRKIHDALSRIAEELEVERKLRKQSERLNKKLGCELAETKEALAKALKELESEKRAKEIMEQVCDELASGIGDDRAMAEEVKRQREEVEKEREMLLLADVLREERVQMKLSEAKCYFEEKNAAVERLKCELESRLRENMERKEEDVDGNGDGDDDCFSPKYEKIKELEAYLKEIEFGGLQKGEGNVGGVVVVDDDGDDSGGESESLQSIELNMDHNSKGYKWNFEGITLENAKRISVDKDMKGIEWGSISLYKKDSDNVNGLKLDSDAINLEIRQILDKERRQSNELGLDSLEQGGEDEAKILKSAKSLRDFLLSNSRREASAAETLPLQELNNGVSEKPAAQQGDALMKNRAGAGTRGERRLSTSSKQ</sequence>
<accession>A0AAV2G1S5</accession>
<dbReference type="EMBL" id="OZ034820">
    <property type="protein sequence ID" value="CAL1403843.1"/>
    <property type="molecule type" value="Genomic_DNA"/>
</dbReference>
<evidence type="ECO:0000256" key="2">
    <source>
        <dbReference type="SAM" id="MobiDB-lite"/>
    </source>
</evidence>
<reference evidence="3 4" key="1">
    <citation type="submission" date="2024-04" db="EMBL/GenBank/DDBJ databases">
        <authorList>
            <person name="Fracassetti M."/>
        </authorList>
    </citation>
    <scope>NUCLEOTIDE SEQUENCE [LARGE SCALE GENOMIC DNA]</scope>
</reference>
<feature type="compositionally biased region" description="Basic and acidic residues" evidence="2">
    <location>
        <begin position="109"/>
        <end position="125"/>
    </location>
</feature>
<feature type="region of interest" description="Disordered" evidence="2">
    <location>
        <begin position="100"/>
        <end position="159"/>
    </location>
</feature>
<protein>
    <submittedName>
        <fullName evidence="3">Uncharacterized protein</fullName>
    </submittedName>
</protein>
<evidence type="ECO:0000256" key="1">
    <source>
        <dbReference type="SAM" id="Coils"/>
    </source>
</evidence>
<feature type="region of interest" description="Disordered" evidence="2">
    <location>
        <begin position="58"/>
        <end position="79"/>
    </location>
</feature>
<dbReference type="PANTHER" id="PTHR31071:SF16">
    <property type="entry name" value="MYB-LIKE PROTEIN Z ISOFORM X1"/>
    <property type="match status" value="1"/>
</dbReference>
<feature type="region of interest" description="Disordered" evidence="2">
    <location>
        <begin position="603"/>
        <end position="648"/>
    </location>
</feature>